<evidence type="ECO:0000256" key="6">
    <source>
        <dbReference type="ARBA" id="ARBA00023136"/>
    </source>
</evidence>
<evidence type="ECO:0000256" key="4">
    <source>
        <dbReference type="ARBA" id="ARBA00022692"/>
    </source>
</evidence>
<name>A0ABU0IYA9_9CAUL</name>
<evidence type="ECO:0000256" key="5">
    <source>
        <dbReference type="ARBA" id="ARBA00022989"/>
    </source>
</evidence>
<feature type="transmembrane region" description="Helical" evidence="7">
    <location>
        <begin position="30"/>
        <end position="55"/>
    </location>
</feature>
<feature type="transmembrane region" description="Helical" evidence="7">
    <location>
        <begin position="347"/>
        <end position="370"/>
    </location>
</feature>
<keyword evidence="3" id="KW-0813">Transport</keyword>
<comment type="subcellular location">
    <subcellularLocation>
        <location evidence="1">Membrane</location>
        <topology evidence="1">Multi-pass membrane protein</topology>
    </subcellularLocation>
</comment>
<protein>
    <submittedName>
        <fullName evidence="8">PAT family beta-lactamase induction signal transducer AmpG</fullName>
    </submittedName>
</protein>
<gene>
    <name evidence="8" type="ORF">QO010_004786</name>
</gene>
<dbReference type="InterPro" id="IPR004752">
    <property type="entry name" value="AmpG_permease/AT-1"/>
</dbReference>
<dbReference type="SUPFAM" id="SSF103473">
    <property type="entry name" value="MFS general substrate transporter"/>
    <property type="match status" value="1"/>
</dbReference>
<dbReference type="RefSeq" id="WP_307353269.1">
    <property type="nucleotide sequence ID" value="NZ_JAUSVS010000019.1"/>
</dbReference>
<feature type="transmembrane region" description="Helical" evidence="7">
    <location>
        <begin position="377"/>
        <end position="398"/>
    </location>
</feature>
<evidence type="ECO:0000313" key="8">
    <source>
        <dbReference type="EMBL" id="MDQ0466989.1"/>
    </source>
</evidence>
<dbReference type="Proteomes" id="UP001228905">
    <property type="component" value="Unassembled WGS sequence"/>
</dbReference>
<evidence type="ECO:0000256" key="1">
    <source>
        <dbReference type="ARBA" id="ARBA00004141"/>
    </source>
</evidence>
<evidence type="ECO:0000256" key="2">
    <source>
        <dbReference type="ARBA" id="ARBA00008335"/>
    </source>
</evidence>
<comment type="similarity">
    <text evidence="2">Belongs to the major facilitator superfamily.</text>
</comment>
<sequence>MSEASTTPAAAKPRKRTTLEVLAQLRQPKVAVMLALGFGSGLPFLLTGNTFGYWLREEGTTLKAIGFLSWVGLAYSFKYLWAPLVDRIDAPVLGFWFGRRRSWMIFSQILVALGLLAMAVSGPGAGLALVGAFALVVAFSSATQDIVVDAWRIEAADDSEELGLLSSAYQLGYRAALLATDALILASAQHFGWNLSYGLAAAAMTIAIFASFRAMEPAQAESVLAAKAPLWTPRGLFDSVIGPFIAFFKTHRELGVLMLLAVALYRIPDFVMGPMANPYYHDLGLTKDMVALVRGTTGLAAALIGIAVGGFSAIRLGFFPTLIIGAILQPIAVAAFAILAYTGGDWIVFNAVMAGDNFAMAYAGVALVTYMSSLTGLGYTATQYALLSSTYAILGKFLKGFSGAVVEGLTPAHGLMPAYAIFFIGAGLVGVPALILFLILARAHGKMIARQEAEAAA</sequence>
<keyword evidence="6 7" id="KW-0472">Membrane</keyword>
<keyword evidence="4 7" id="KW-0812">Transmembrane</keyword>
<evidence type="ECO:0000256" key="3">
    <source>
        <dbReference type="ARBA" id="ARBA00022448"/>
    </source>
</evidence>
<keyword evidence="9" id="KW-1185">Reference proteome</keyword>
<feature type="transmembrane region" description="Helical" evidence="7">
    <location>
        <begin position="254"/>
        <end position="271"/>
    </location>
</feature>
<evidence type="ECO:0000313" key="9">
    <source>
        <dbReference type="Proteomes" id="UP001228905"/>
    </source>
</evidence>
<dbReference type="InterPro" id="IPR036259">
    <property type="entry name" value="MFS_trans_sf"/>
</dbReference>
<feature type="transmembrane region" description="Helical" evidence="7">
    <location>
        <begin position="318"/>
        <end position="341"/>
    </location>
</feature>
<reference evidence="8 9" key="1">
    <citation type="submission" date="2023-07" db="EMBL/GenBank/DDBJ databases">
        <title>Genomic Encyclopedia of Type Strains, Phase IV (KMG-IV): sequencing the most valuable type-strain genomes for metagenomic binning, comparative biology and taxonomic classification.</title>
        <authorList>
            <person name="Goeker M."/>
        </authorList>
    </citation>
    <scope>NUCLEOTIDE SEQUENCE [LARGE SCALE GENOMIC DNA]</scope>
    <source>
        <strain evidence="8 9">DSM 18695</strain>
    </source>
</reference>
<dbReference type="Pfam" id="PF07690">
    <property type="entry name" value="MFS_1"/>
    <property type="match status" value="1"/>
</dbReference>
<comment type="caution">
    <text evidence="8">The sequence shown here is derived from an EMBL/GenBank/DDBJ whole genome shotgun (WGS) entry which is preliminary data.</text>
</comment>
<dbReference type="Gene3D" id="1.20.1250.20">
    <property type="entry name" value="MFS general substrate transporter like domains"/>
    <property type="match status" value="1"/>
</dbReference>
<feature type="transmembrane region" description="Helical" evidence="7">
    <location>
        <begin position="127"/>
        <end position="151"/>
    </location>
</feature>
<feature type="transmembrane region" description="Helical" evidence="7">
    <location>
        <begin position="195"/>
        <end position="212"/>
    </location>
</feature>
<feature type="transmembrane region" description="Helical" evidence="7">
    <location>
        <begin position="291"/>
        <end position="311"/>
    </location>
</feature>
<accession>A0ABU0IYA9</accession>
<dbReference type="InterPro" id="IPR011701">
    <property type="entry name" value="MFS"/>
</dbReference>
<evidence type="ECO:0000256" key="7">
    <source>
        <dbReference type="SAM" id="Phobius"/>
    </source>
</evidence>
<feature type="transmembrane region" description="Helical" evidence="7">
    <location>
        <begin position="418"/>
        <end position="441"/>
    </location>
</feature>
<dbReference type="NCBIfam" id="TIGR00901">
    <property type="entry name" value="2A0125"/>
    <property type="match status" value="1"/>
</dbReference>
<keyword evidence="5 7" id="KW-1133">Transmembrane helix</keyword>
<proteinExistence type="inferred from homology"/>
<organism evidence="8 9">
    <name type="scientific">Caulobacter ginsengisoli</name>
    <dbReference type="NCBI Taxonomy" id="400775"/>
    <lineage>
        <taxon>Bacteria</taxon>
        <taxon>Pseudomonadati</taxon>
        <taxon>Pseudomonadota</taxon>
        <taxon>Alphaproteobacteria</taxon>
        <taxon>Caulobacterales</taxon>
        <taxon>Caulobacteraceae</taxon>
        <taxon>Caulobacter</taxon>
    </lineage>
</organism>
<dbReference type="PANTHER" id="PTHR12778:SF10">
    <property type="entry name" value="MAJOR FACILITATOR SUPERFAMILY DOMAIN-CONTAINING PROTEIN 3"/>
    <property type="match status" value="1"/>
</dbReference>
<dbReference type="EMBL" id="JAUSVS010000019">
    <property type="protein sequence ID" value="MDQ0466989.1"/>
    <property type="molecule type" value="Genomic_DNA"/>
</dbReference>
<feature type="transmembrane region" description="Helical" evidence="7">
    <location>
        <begin position="61"/>
        <end position="81"/>
    </location>
</feature>
<dbReference type="PANTHER" id="PTHR12778">
    <property type="entry name" value="SOLUTE CARRIER FAMILY 33 ACETYL-COA TRANSPORTER -RELATED"/>
    <property type="match status" value="1"/>
</dbReference>